<gene>
    <name evidence="2" type="ORF">P8C59_005643</name>
</gene>
<feature type="transmembrane region" description="Helical" evidence="1">
    <location>
        <begin position="801"/>
        <end position="821"/>
    </location>
</feature>
<feature type="transmembrane region" description="Helical" evidence="1">
    <location>
        <begin position="900"/>
        <end position="930"/>
    </location>
</feature>
<evidence type="ECO:0000313" key="2">
    <source>
        <dbReference type="EMBL" id="KAK2071202.1"/>
    </source>
</evidence>
<dbReference type="EMBL" id="JAQQPM010000004">
    <property type="protein sequence ID" value="KAK2071202.1"/>
    <property type="molecule type" value="Genomic_DNA"/>
</dbReference>
<organism evidence="2 3">
    <name type="scientific">Phyllachora maydis</name>
    <dbReference type="NCBI Taxonomy" id="1825666"/>
    <lineage>
        <taxon>Eukaryota</taxon>
        <taxon>Fungi</taxon>
        <taxon>Dikarya</taxon>
        <taxon>Ascomycota</taxon>
        <taxon>Pezizomycotina</taxon>
        <taxon>Sordariomycetes</taxon>
        <taxon>Sordariomycetidae</taxon>
        <taxon>Phyllachorales</taxon>
        <taxon>Phyllachoraceae</taxon>
        <taxon>Phyllachora</taxon>
    </lineage>
</organism>
<accession>A0AAD9I6E4</accession>
<keyword evidence="1" id="KW-0472">Membrane</keyword>
<sequence length="994" mass="100298">MNPSVASMFTRLVVGAATLLGLLTLVHVAVSGQSSNSPSSSLARILMSPSPAPSWLRKLASDETLASMQRDEKLRRSYVEAVAMLAETSTKLAQRYDIDGLGKLGHDLNQHLRTVASTRTKRQGSLLDFLGPFGGGGGQGADTGGAAGGGGGGLGTTITDAASGLLGSVTGALGGVLTGGLSSSLTSSLTSSLASSLSNAGLFLGVGLGQGAAQGLQLATPEQTKAVGEQVASQNNMTASTLDSAVQNAALGATSTVLSALNLGSSSTLKSVMAQAAPGLMGLGTGLGGGAVMGLKLSTKNVAPNPNATDVSGILGNFGFGLSNSVASVLDVGKLLSSASSPLMTQKLVAQIPSAAAGLGAGLGNGASMGLGLALRNMAPTPNQTDVNGIANNFGFGLSNSLTANLNLSQLVQAGTSWVGGGNMTKILPVAAAGLGKGLGRGAAIGLGLQADTPVATQPMPDGGFDVGGVVQGFAQSLSTGFLADGSTAKFLSSLGSSLGSGSMPVNLEVSKVAMGFGLGLVVGAGDAVDAMGGIDSIVNGNSTVPAGSITDSPVTFNDSVNGASVGLAQGLSSQGLVTMRKLLANSTALDTLLGRTSPAPATPQPLVPRSSLGPVVALARREQDSAADAIGSLFEGISQVNFSMILSTETISKGLQRSTDALLSDGVGGLGLVLLGLIRSGTVDLAKLGGISKAVLRVTPAGTLHIENDNTLYDIDTRTVKDNYPQGRYLAAANAVSVNGNKLAAFVAFLTVHIALAIAVMLNLLPAVVGLESTNNLWRRFVREPVPKYFDTKLPKANKVLWLFVITPSVFLITIFGLLAQGQAAHFRSAHGILGLFTVLVGLAAGGLHLVVKVRAPPAGTRLSIVRMAVNQLFLTLVIATTLTGLGEVDTVSFGLLHAIPFGLAVSIGFGLSTAILFGTMVSGLEIFITCRQSFQSRKAYDPASVVRSEKFIEAGGLDGEELAAETIPLPVATMTRDGKWTLEEPGIVQGRD</sequence>
<feature type="transmembrane region" description="Helical" evidence="1">
    <location>
        <begin position="744"/>
        <end position="772"/>
    </location>
</feature>
<name>A0AAD9I6E4_9PEZI</name>
<dbReference type="AlphaFoldDB" id="A0AAD9I6E4"/>
<keyword evidence="1" id="KW-0812">Transmembrane</keyword>
<evidence type="ECO:0000256" key="1">
    <source>
        <dbReference type="SAM" id="Phobius"/>
    </source>
</evidence>
<protein>
    <submittedName>
        <fullName evidence="2">Uncharacterized protein</fullName>
    </submittedName>
</protein>
<feature type="transmembrane region" description="Helical" evidence="1">
    <location>
        <begin position="833"/>
        <end position="853"/>
    </location>
</feature>
<keyword evidence="1" id="KW-1133">Transmembrane helix</keyword>
<keyword evidence="3" id="KW-1185">Reference proteome</keyword>
<reference evidence="2" key="1">
    <citation type="journal article" date="2023" name="Mol. Plant Microbe Interact.">
        <title>Elucidating the Obligate Nature and Biological Capacity of an Invasive Fungal Corn Pathogen.</title>
        <authorList>
            <person name="MacCready J.S."/>
            <person name="Roggenkamp E.M."/>
            <person name="Gdanetz K."/>
            <person name="Chilvers M.I."/>
        </authorList>
    </citation>
    <scope>NUCLEOTIDE SEQUENCE</scope>
    <source>
        <strain evidence="2">PM02</strain>
    </source>
</reference>
<dbReference type="Proteomes" id="UP001217918">
    <property type="component" value="Unassembled WGS sequence"/>
</dbReference>
<feature type="transmembrane region" description="Helical" evidence="1">
    <location>
        <begin position="865"/>
        <end position="888"/>
    </location>
</feature>
<evidence type="ECO:0000313" key="3">
    <source>
        <dbReference type="Proteomes" id="UP001217918"/>
    </source>
</evidence>
<proteinExistence type="predicted"/>
<comment type="caution">
    <text evidence="2">The sequence shown here is derived from an EMBL/GenBank/DDBJ whole genome shotgun (WGS) entry which is preliminary data.</text>
</comment>